<evidence type="ECO:0000313" key="2">
    <source>
        <dbReference type="EMBL" id="MBC8316532.1"/>
    </source>
</evidence>
<name>A0A8J6NCA3_9BACT</name>
<evidence type="ECO:0000313" key="3">
    <source>
        <dbReference type="Proteomes" id="UP000614424"/>
    </source>
</evidence>
<proteinExistence type="predicted"/>
<evidence type="ECO:0000256" key="1">
    <source>
        <dbReference type="SAM" id="Phobius"/>
    </source>
</evidence>
<keyword evidence="1" id="KW-1133">Transmembrane helix</keyword>
<protein>
    <submittedName>
        <fullName evidence="2">DUF2232 domain-containing protein</fullName>
    </submittedName>
</protein>
<accession>A0A8J6NCA3</accession>
<dbReference type="Pfam" id="PF09991">
    <property type="entry name" value="DUF2232"/>
    <property type="match status" value="1"/>
</dbReference>
<organism evidence="2 3">
    <name type="scientific">Candidatus Desulfobia pelagia</name>
    <dbReference type="NCBI Taxonomy" id="2841692"/>
    <lineage>
        <taxon>Bacteria</taxon>
        <taxon>Pseudomonadati</taxon>
        <taxon>Thermodesulfobacteriota</taxon>
        <taxon>Desulfobulbia</taxon>
        <taxon>Desulfobulbales</taxon>
        <taxon>Desulfobulbaceae</taxon>
        <taxon>Candidatus Desulfobia</taxon>
    </lineage>
</organism>
<feature type="transmembrane region" description="Helical" evidence="1">
    <location>
        <begin position="253"/>
        <end position="273"/>
    </location>
</feature>
<gene>
    <name evidence="2" type="ORF">H8E41_01405</name>
</gene>
<dbReference type="EMBL" id="JACNJZ010000040">
    <property type="protein sequence ID" value="MBC8316532.1"/>
    <property type="molecule type" value="Genomic_DNA"/>
</dbReference>
<reference evidence="2 3" key="1">
    <citation type="submission" date="2020-08" db="EMBL/GenBank/DDBJ databases">
        <title>Bridging the membrane lipid divide: bacteria of the FCB group superphylum have the potential to synthesize archaeal ether lipids.</title>
        <authorList>
            <person name="Villanueva L."/>
            <person name="Von Meijenfeldt F.A.B."/>
            <person name="Westbye A.B."/>
            <person name="Yadav S."/>
            <person name="Hopmans E.C."/>
            <person name="Dutilh B.E."/>
            <person name="Sinninghe Damste J.S."/>
        </authorList>
    </citation>
    <scope>NUCLEOTIDE SEQUENCE [LARGE SCALE GENOMIC DNA]</scope>
    <source>
        <strain evidence="2">NIOZ-UU47</strain>
    </source>
</reference>
<dbReference type="InterPro" id="IPR018710">
    <property type="entry name" value="DUF2232"/>
</dbReference>
<keyword evidence="1" id="KW-0472">Membrane</keyword>
<keyword evidence="1" id="KW-0812">Transmembrane</keyword>
<feature type="transmembrane region" description="Helical" evidence="1">
    <location>
        <begin position="180"/>
        <end position="205"/>
    </location>
</feature>
<dbReference type="PANTHER" id="PTHR41324:SF1">
    <property type="entry name" value="DUF2232 DOMAIN-CONTAINING PROTEIN"/>
    <property type="match status" value="1"/>
</dbReference>
<feature type="transmembrane region" description="Helical" evidence="1">
    <location>
        <begin position="20"/>
        <end position="50"/>
    </location>
</feature>
<feature type="transmembrane region" description="Helical" evidence="1">
    <location>
        <begin position="228"/>
        <end position="247"/>
    </location>
</feature>
<feature type="transmembrane region" description="Helical" evidence="1">
    <location>
        <begin position="109"/>
        <end position="129"/>
    </location>
</feature>
<dbReference type="Proteomes" id="UP000614424">
    <property type="component" value="Unassembled WGS sequence"/>
</dbReference>
<comment type="caution">
    <text evidence="2">The sequence shown here is derived from an EMBL/GenBank/DDBJ whole genome shotgun (WGS) entry which is preliminary data.</text>
</comment>
<dbReference type="PANTHER" id="PTHR41324">
    <property type="entry name" value="MEMBRANE PROTEIN-RELATED"/>
    <property type="match status" value="1"/>
</dbReference>
<dbReference type="AlphaFoldDB" id="A0A8J6NCA3"/>
<feature type="transmembrane region" description="Helical" evidence="1">
    <location>
        <begin position="57"/>
        <end position="75"/>
    </location>
</feature>
<feature type="transmembrane region" description="Helical" evidence="1">
    <location>
        <begin position="285"/>
        <end position="310"/>
    </location>
</feature>
<sequence>MTGRKAVGNYSGTDLFRISIISAVFILPVLFGQLGWFRILIPLPVFYFLLTTDWQKGNTYIITGVLSAGAISLLSGRMPDFLLSCTLLPVGYVLAKASRERLSVNHAGLNASVVLAVTWISSVVLIGIFSQTNPYSETLSVIDEVIASSTKIYQQSAEISDETAYQLQQAIEQIRQIIPAIFPALLLITVAITVWLNIIAGLWLLKRQGYQELCPWSAYGQWQLPEQLVWIVIASGVSLMLPVQLLSRIGLNVLLVSGTLYFFQGIAVLAFLLGKWSVPRPFRIFIYVMVCVQAYGMLFLAIIGLLDVWINFRKKHQETT</sequence>